<dbReference type="RefSeq" id="WP_191618118.1">
    <property type="nucleotide sequence ID" value="NZ_JACYFG010000038.1"/>
</dbReference>
<protein>
    <submittedName>
        <fullName evidence="1">Uncharacterized protein</fullName>
    </submittedName>
</protein>
<reference evidence="1" key="1">
    <citation type="submission" date="2020-09" db="EMBL/GenBank/DDBJ databases">
        <title>Pelagicoccus enzymogenes sp. nov. with an EPS production, isolated from marine sediment.</title>
        <authorList>
            <person name="Feng X."/>
        </authorList>
    </citation>
    <scope>NUCLEOTIDE SEQUENCE</scope>
    <source>
        <strain evidence="1">NFK12</strain>
    </source>
</reference>
<comment type="caution">
    <text evidence="1">The sequence shown here is derived from an EMBL/GenBank/DDBJ whole genome shotgun (WGS) entry which is preliminary data.</text>
</comment>
<accession>A0A927F9X4</accession>
<sequence>MKKRSLSNFVILLASIILATGLYGKKHKGIELPKSIGSFLYQDFHDYEKENPGLGRGFAYHTSDGVTATIYVYDLNRRDIENGADGVVVVESARLTAREIEMMAKQQGYAELSVSNFRKVSVGAVKMWFSRISFQEENGVERNSLALLTGYKSQIFKVRITGGSDAERFDAVVEFFLKDLGNKVLKGGKKKKRDIVLSSEIMNSANGALHVVYTAIKQTLGDPYSFETERAAMELVALALEKEGNEKDETFNRDDKSLMEFHKAFRAGFLNEYVWFFARNYVWERPEGLRLKAFQQWISEEMPDHELPLVFSVG</sequence>
<organism evidence="1 2">
    <name type="scientific">Pelagicoccus enzymogenes</name>
    <dbReference type="NCBI Taxonomy" id="2773457"/>
    <lineage>
        <taxon>Bacteria</taxon>
        <taxon>Pseudomonadati</taxon>
        <taxon>Verrucomicrobiota</taxon>
        <taxon>Opitutia</taxon>
        <taxon>Puniceicoccales</taxon>
        <taxon>Pelagicoccaceae</taxon>
        <taxon>Pelagicoccus</taxon>
    </lineage>
</organism>
<dbReference type="AlphaFoldDB" id="A0A927F9X4"/>
<dbReference type="EMBL" id="JACYFG010000038">
    <property type="protein sequence ID" value="MBD5781014.1"/>
    <property type="molecule type" value="Genomic_DNA"/>
</dbReference>
<dbReference type="Proteomes" id="UP000622317">
    <property type="component" value="Unassembled WGS sequence"/>
</dbReference>
<gene>
    <name evidence="1" type="ORF">IEN85_16050</name>
</gene>
<evidence type="ECO:0000313" key="1">
    <source>
        <dbReference type="EMBL" id="MBD5781014.1"/>
    </source>
</evidence>
<proteinExistence type="predicted"/>
<name>A0A927F9X4_9BACT</name>
<evidence type="ECO:0000313" key="2">
    <source>
        <dbReference type="Proteomes" id="UP000622317"/>
    </source>
</evidence>
<keyword evidence="2" id="KW-1185">Reference proteome</keyword>